<gene>
    <name evidence="1" type="ORF">MLD38_023592</name>
</gene>
<evidence type="ECO:0000313" key="1">
    <source>
        <dbReference type="EMBL" id="KAI4338545.1"/>
    </source>
</evidence>
<dbReference type="EMBL" id="CM042886">
    <property type="protein sequence ID" value="KAI4338545.1"/>
    <property type="molecule type" value="Genomic_DNA"/>
</dbReference>
<dbReference type="Proteomes" id="UP001057402">
    <property type="component" value="Chromosome 7"/>
</dbReference>
<organism evidence="1 2">
    <name type="scientific">Melastoma candidum</name>
    <dbReference type="NCBI Taxonomy" id="119954"/>
    <lineage>
        <taxon>Eukaryota</taxon>
        <taxon>Viridiplantae</taxon>
        <taxon>Streptophyta</taxon>
        <taxon>Embryophyta</taxon>
        <taxon>Tracheophyta</taxon>
        <taxon>Spermatophyta</taxon>
        <taxon>Magnoliopsida</taxon>
        <taxon>eudicotyledons</taxon>
        <taxon>Gunneridae</taxon>
        <taxon>Pentapetalae</taxon>
        <taxon>rosids</taxon>
        <taxon>malvids</taxon>
        <taxon>Myrtales</taxon>
        <taxon>Melastomataceae</taxon>
        <taxon>Melastomatoideae</taxon>
        <taxon>Melastomateae</taxon>
        <taxon>Melastoma</taxon>
    </lineage>
</organism>
<sequence length="97" mass="10809">MERAVAGIPTVALDRLRLAKYCDEVFWAVVVSWARAEHEVYNAVIDALARANALDMAYLKFQQVTADNCNSDRFTYNTLVYGVCKAGLGDKALHLVK</sequence>
<comment type="caution">
    <text evidence="1">The sequence shown here is derived from an EMBL/GenBank/DDBJ whole genome shotgun (WGS) entry which is preliminary data.</text>
</comment>
<keyword evidence="2" id="KW-1185">Reference proteome</keyword>
<proteinExistence type="predicted"/>
<name>A0ACB9NPW1_9MYRT</name>
<accession>A0ACB9NPW1</accession>
<evidence type="ECO:0000313" key="2">
    <source>
        <dbReference type="Proteomes" id="UP001057402"/>
    </source>
</evidence>
<reference evidence="2" key="1">
    <citation type="journal article" date="2023" name="Front. Plant Sci.">
        <title>Chromosomal-level genome assembly of Melastoma candidum provides insights into trichome evolution.</title>
        <authorList>
            <person name="Zhong Y."/>
            <person name="Wu W."/>
            <person name="Sun C."/>
            <person name="Zou P."/>
            <person name="Liu Y."/>
            <person name="Dai S."/>
            <person name="Zhou R."/>
        </authorList>
    </citation>
    <scope>NUCLEOTIDE SEQUENCE [LARGE SCALE GENOMIC DNA]</scope>
</reference>
<protein>
    <submittedName>
        <fullName evidence="1">Uncharacterized protein</fullName>
    </submittedName>
</protein>